<organism evidence="1">
    <name type="scientific">hydrothermal vent metagenome</name>
    <dbReference type="NCBI Taxonomy" id="652676"/>
    <lineage>
        <taxon>unclassified sequences</taxon>
        <taxon>metagenomes</taxon>
        <taxon>ecological metagenomes</taxon>
    </lineage>
</organism>
<evidence type="ECO:0000313" key="1">
    <source>
        <dbReference type="EMBL" id="SFV68811.1"/>
    </source>
</evidence>
<reference evidence="1" key="1">
    <citation type="submission" date="2016-10" db="EMBL/GenBank/DDBJ databases">
        <authorList>
            <person name="de Groot N.N."/>
        </authorList>
    </citation>
    <scope>NUCLEOTIDE SEQUENCE</scope>
</reference>
<gene>
    <name evidence="1" type="ORF">MNB_SM-4-1088</name>
</gene>
<sequence length="37" mass="4378">MDEKTLKSIIGSLLDQKETHLEADREWLEQFKKDTSN</sequence>
<accession>A0A1W1CT08</accession>
<dbReference type="EMBL" id="FPHF01000110">
    <property type="protein sequence ID" value="SFV68811.1"/>
    <property type="molecule type" value="Genomic_DNA"/>
</dbReference>
<dbReference type="AlphaFoldDB" id="A0A1W1CT08"/>
<name>A0A1W1CT08_9ZZZZ</name>
<proteinExistence type="predicted"/>
<protein>
    <submittedName>
        <fullName evidence="1">Uncharacterized protein</fullName>
    </submittedName>
</protein>